<protein>
    <submittedName>
        <fullName evidence="1">Ribose 1,5-bisphosphokinase</fullName>
    </submittedName>
</protein>
<name>A0A1Y1SC58_9GAMM</name>
<dbReference type="AlphaFoldDB" id="A0A1Y1SC58"/>
<sequence length="189" mass="21530">MREYGFLFLLIASSEARGRRLMHGCQQALQVKDRALIAHRYTDRATAEDFELALPATDFDARREYGCFMLDWSHKETRFGLGVEVDRWLDGGLNVLCQASTGLIEPARRRYRHHTRVVYAPGGKDPMAWLERMLERRNPKVRQLGLGFEDTQTLNGPIEGLRLSSDVERAVTQLSGWMRLNSPPALVAA</sequence>
<organism evidence="1 2">
    <name type="scientific">Oceanococcus atlanticus</name>
    <dbReference type="NCBI Taxonomy" id="1317117"/>
    <lineage>
        <taxon>Bacteria</taxon>
        <taxon>Pseudomonadati</taxon>
        <taxon>Pseudomonadota</taxon>
        <taxon>Gammaproteobacteria</taxon>
        <taxon>Chromatiales</taxon>
        <taxon>Oceanococcaceae</taxon>
        <taxon>Oceanococcus</taxon>
    </lineage>
</organism>
<comment type="caution">
    <text evidence="1">The sequence shown here is derived from an EMBL/GenBank/DDBJ whole genome shotgun (WGS) entry which is preliminary data.</text>
</comment>
<reference evidence="1 2" key="1">
    <citation type="submission" date="2013-04" db="EMBL/GenBank/DDBJ databases">
        <title>Oceanococcus atlanticus 22II-S10r2 Genome Sequencing.</title>
        <authorList>
            <person name="Lai Q."/>
            <person name="Li G."/>
            <person name="Shao Z."/>
        </authorList>
    </citation>
    <scope>NUCLEOTIDE SEQUENCE [LARGE SCALE GENOMIC DNA]</scope>
    <source>
        <strain evidence="1 2">22II-S10r2</strain>
    </source>
</reference>
<evidence type="ECO:0000313" key="2">
    <source>
        <dbReference type="Proteomes" id="UP000192342"/>
    </source>
</evidence>
<dbReference type="Proteomes" id="UP000192342">
    <property type="component" value="Unassembled WGS sequence"/>
</dbReference>
<dbReference type="GO" id="GO:0016301">
    <property type="term" value="F:kinase activity"/>
    <property type="evidence" value="ECO:0007669"/>
    <property type="project" value="UniProtKB-KW"/>
</dbReference>
<dbReference type="RefSeq" id="WP_083562376.1">
    <property type="nucleotide sequence ID" value="NZ_AQQV01000003.1"/>
</dbReference>
<keyword evidence="1" id="KW-0418">Kinase</keyword>
<dbReference type="STRING" id="1317117.ATO7_12963"/>
<evidence type="ECO:0000313" key="1">
    <source>
        <dbReference type="EMBL" id="ORE86208.1"/>
    </source>
</evidence>
<keyword evidence="1" id="KW-0808">Transferase</keyword>
<gene>
    <name evidence="1" type="ORF">ATO7_12963</name>
</gene>
<dbReference type="EMBL" id="AQQV01000003">
    <property type="protein sequence ID" value="ORE86208.1"/>
    <property type="molecule type" value="Genomic_DNA"/>
</dbReference>
<proteinExistence type="predicted"/>
<keyword evidence="2" id="KW-1185">Reference proteome</keyword>
<accession>A0A1Y1SC58</accession>
<dbReference type="OrthoDB" id="341217at2"/>